<gene>
    <name evidence="2" type="ORF">F0L68_04020</name>
</gene>
<proteinExistence type="predicted"/>
<reference evidence="2 3" key="1">
    <citation type="submission" date="2019-09" db="EMBL/GenBank/DDBJ databases">
        <title>Goodfellowia gen. nov., a new genus of the Pseudonocardineae related to Actinoalloteichus, containing Goodfellowia coeruleoviolacea gen. nov., comb. nov. gen. nov., comb. nov.</title>
        <authorList>
            <person name="Labeda D."/>
        </authorList>
    </citation>
    <scope>NUCLEOTIDE SEQUENCE [LARGE SCALE GENOMIC DNA]</scope>
    <source>
        <strain evidence="2 3">AN110305</strain>
    </source>
</reference>
<sequence length="144" mass="14550">MRATLPAVLLAVACCAACGARTQTGTPPPASPPTSTSTTACAGTLDLTDTDTNRDTCVRVGGRVTVLLHGTDTSTWNPPTADSDALRPVTDTKGTRPVGVTAVTYTADHPGTAHVTAARAACPSGSPGTLKCALQSFTVTITIR</sequence>
<keyword evidence="3" id="KW-1185">Reference proteome</keyword>
<accession>A0A5B2XRL4</accession>
<dbReference type="Proteomes" id="UP000323454">
    <property type="component" value="Unassembled WGS sequence"/>
</dbReference>
<evidence type="ECO:0000313" key="3">
    <source>
        <dbReference type="Proteomes" id="UP000323454"/>
    </source>
</evidence>
<reference evidence="2 3" key="2">
    <citation type="submission" date="2019-09" db="EMBL/GenBank/DDBJ databases">
        <authorList>
            <person name="Jin C."/>
        </authorList>
    </citation>
    <scope>NUCLEOTIDE SEQUENCE [LARGE SCALE GENOMIC DNA]</scope>
    <source>
        <strain evidence="2 3">AN110305</strain>
    </source>
</reference>
<organism evidence="2 3">
    <name type="scientific">Solihabitans fulvus</name>
    <dbReference type="NCBI Taxonomy" id="1892852"/>
    <lineage>
        <taxon>Bacteria</taxon>
        <taxon>Bacillati</taxon>
        <taxon>Actinomycetota</taxon>
        <taxon>Actinomycetes</taxon>
        <taxon>Pseudonocardiales</taxon>
        <taxon>Pseudonocardiaceae</taxon>
        <taxon>Solihabitans</taxon>
    </lineage>
</organism>
<keyword evidence="1" id="KW-0732">Signal</keyword>
<comment type="caution">
    <text evidence="2">The sequence shown here is derived from an EMBL/GenBank/DDBJ whole genome shotgun (WGS) entry which is preliminary data.</text>
</comment>
<dbReference type="AlphaFoldDB" id="A0A5B2XRL4"/>
<feature type="chain" id="PRO_5039333193" evidence="1">
    <location>
        <begin position="23"/>
        <end position="144"/>
    </location>
</feature>
<dbReference type="EMBL" id="VUOB01000005">
    <property type="protein sequence ID" value="KAA2265745.1"/>
    <property type="molecule type" value="Genomic_DNA"/>
</dbReference>
<protein>
    <submittedName>
        <fullName evidence="2">Uncharacterized protein</fullName>
    </submittedName>
</protein>
<name>A0A5B2XRL4_9PSEU</name>
<dbReference type="RefSeq" id="WP_149848030.1">
    <property type="nucleotide sequence ID" value="NZ_VUOB01000005.1"/>
</dbReference>
<feature type="signal peptide" evidence="1">
    <location>
        <begin position="1"/>
        <end position="22"/>
    </location>
</feature>
<evidence type="ECO:0000313" key="2">
    <source>
        <dbReference type="EMBL" id="KAA2265745.1"/>
    </source>
</evidence>
<evidence type="ECO:0000256" key="1">
    <source>
        <dbReference type="SAM" id="SignalP"/>
    </source>
</evidence>